<dbReference type="SUPFAM" id="SSF56112">
    <property type="entry name" value="Protein kinase-like (PK-like)"/>
    <property type="match status" value="1"/>
</dbReference>
<dbReference type="EC" id="2.7.11.1" evidence="1"/>
<name>A0A9W4IHR5_9EURO</name>
<dbReference type="Gene3D" id="3.30.200.20">
    <property type="entry name" value="Phosphorylase Kinase, domain 1"/>
    <property type="match status" value="1"/>
</dbReference>
<evidence type="ECO:0000256" key="1">
    <source>
        <dbReference type="ARBA" id="ARBA00012513"/>
    </source>
</evidence>
<dbReference type="OrthoDB" id="1862401at2759"/>
<dbReference type="AlphaFoldDB" id="A0A9W4IHR5"/>
<evidence type="ECO:0000313" key="10">
    <source>
        <dbReference type="Proteomes" id="UP001152592"/>
    </source>
</evidence>
<gene>
    <name evidence="9" type="ORF">PSALAMII_LOCUS1371</name>
</gene>
<dbReference type="Proteomes" id="UP001152592">
    <property type="component" value="Unassembled WGS sequence"/>
</dbReference>
<keyword evidence="6" id="KW-0067">ATP-binding</keyword>
<dbReference type="InterPro" id="IPR051334">
    <property type="entry name" value="SRPK"/>
</dbReference>
<dbReference type="GO" id="GO:0004674">
    <property type="term" value="F:protein serine/threonine kinase activity"/>
    <property type="evidence" value="ECO:0007669"/>
    <property type="project" value="UniProtKB-KW"/>
</dbReference>
<evidence type="ECO:0000256" key="4">
    <source>
        <dbReference type="ARBA" id="ARBA00022741"/>
    </source>
</evidence>
<keyword evidence="4" id="KW-0547">Nucleotide-binding</keyword>
<dbReference type="GO" id="GO:0005634">
    <property type="term" value="C:nucleus"/>
    <property type="evidence" value="ECO:0007669"/>
    <property type="project" value="TreeGrafter"/>
</dbReference>
<evidence type="ECO:0000256" key="5">
    <source>
        <dbReference type="ARBA" id="ARBA00022777"/>
    </source>
</evidence>
<dbReference type="GO" id="GO:0005737">
    <property type="term" value="C:cytoplasm"/>
    <property type="evidence" value="ECO:0007669"/>
    <property type="project" value="TreeGrafter"/>
</dbReference>
<dbReference type="PANTHER" id="PTHR47634">
    <property type="entry name" value="PROTEIN KINASE DOMAIN-CONTAINING PROTEIN-RELATED"/>
    <property type="match status" value="1"/>
</dbReference>
<sequence length="79" mass="8988">MDLSLFRQSNLLHTQESLSRYCPGGYHPVNLGDTFKDGRYKIHHKLGWGGYSTVWLAKDNLLVSLALSFLISKYINQSS</sequence>
<evidence type="ECO:0000256" key="3">
    <source>
        <dbReference type="ARBA" id="ARBA00022679"/>
    </source>
</evidence>
<dbReference type="EMBL" id="CAJVPD010000055">
    <property type="protein sequence ID" value="CAG8280215.1"/>
    <property type="molecule type" value="Genomic_DNA"/>
</dbReference>
<reference evidence="9" key="1">
    <citation type="submission" date="2021-07" db="EMBL/GenBank/DDBJ databases">
        <authorList>
            <person name="Branca A.L. A."/>
        </authorList>
    </citation>
    <scope>NUCLEOTIDE SEQUENCE</scope>
</reference>
<dbReference type="GO" id="GO:0005524">
    <property type="term" value="F:ATP binding"/>
    <property type="evidence" value="ECO:0007669"/>
    <property type="project" value="UniProtKB-KW"/>
</dbReference>
<organism evidence="9 10">
    <name type="scientific">Penicillium salamii</name>
    <dbReference type="NCBI Taxonomy" id="1612424"/>
    <lineage>
        <taxon>Eukaryota</taxon>
        <taxon>Fungi</taxon>
        <taxon>Dikarya</taxon>
        <taxon>Ascomycota</taxon>
        <taxon>Pezizomycotina</taxon>
        <taxon>Eurotiomycetes</taxon>
        <taxon>Eurotiomycetidae</taxon>
        <taxon>Eurotiales</taxon>
        <taxon>Aspergillaceae</taxon>
        <taxon>Penicillium</taxon>
    </lineage>
</organism>
<dbReference type="InterPro" id="IPR011009">
    <property type="entry name" value="Kinase-like_dom_sf"/>
</dbReference>
<evidence type="ECO:0000256" key="2">
    <source>
        <dbReference type="ARBA" id="ARBA00022527"/>
    </source>
</evidence>
<comment type="caution">
    <text evidence="9">The sequence shown here is derived from an EMBL/GenBank/DDBJ whole genome shotgun (WGS) entry which is preliminary data.</text>
</comment>
<evidence type="ECO:0000256" key="6">
    <source>
        <dbReference type="ARBA" id="ARBA00022840"/>
    </source>
</evidence>
<accession>A0A9W4IHR5</accession>
<evidence type="ECO:0000256" key="8">
    <source>
        <dbReference type="ARBA" id="ARBA00048679"/>
    </source>
</evidence>
<evidence type="ECO:0000256" key="7">
    <source>
        <dbReference type="ARBA" id="ARBA00047899"/>
    </source>
</evidence>
<dbReference type="GO" id="GO:0050684">
    <property type="term" value="P:regulation of mRNA processing"/>
    <property type="evidence" value="ECO:0007669"/>
    <property type="project" value="TreeGrafter"/>
</dbReference>
<keyword evidence="2" id="KW-0723">Serine/threonine-protein kinase</keyword>
<keyword evidence="5" id="KW-0418">Kinase</keyword>
<protein>
    <recommendedName>
        <fullName evidence="1">non-specific serine/threonine protein kinase</fullName>
        <ecNumber evidence="1">2.7.11.1</ecNumber>
    </recommendedName>
</protein>
<keyword evidence="3" id="KW-0808">Transferase</keyword>
<comment type="catalytic activity">
    <reaction evidence="8">
        <text>L-seryl-[protein] + ATP = O-phospho-L-seryl-[protein] + ADP + H(+)</text>
        <dbReference type="Rhea" id="RHEA:17989"/>
        <dbReference type="Rhea" id="RHEA-COMP:9863"/>
        <dbReference type="Rhea" id="RHEA-COMP:11604"/>
        <dbReference type="ChEBI" id="CHEBI:15378"/>
        <dbReference type="ChEBI" id="CHEBI:29999"/>
        <dbReference type="ChEBI" id="CHEBI:30616"/>
        <dbReference type="ChEBI" id="CHEBI:83421"/>
        <dbReference type="ChEBI" id="CHEBI:456216"/>
        <dbReference type="EC" id="2.7.11.1"/>
    </reaction>
</comment>
<evidence type="ECO:0000313" key="9">
    <source>
        <dbReference type="EMBL" id="CAG8280215.1"/>
    </source>
</evidence>
<dbReference type="PANTHER" id="PTHR47634:SF9">
    <property type="entry name" value="PROTEIN KINASE DOMAIN-CONTAINING PROTEIN-RELATED"/>
    <property type="match status" value="1"/>
</dbReference>
<dbReference type="GO" id="GO:0000245">
    <property type="term" value="P:spliceosomal complex assembly"/>
    <property type="evidence" value="ECO:0007669"/>
    <property type="project" value="TreeGrafter"/>
</dbReference>
<comment type="catalytic activity">
    <reaction evidence="7">
        <text>L-threonyl-[protein] + ATP = O-phospho-L-threonyl-[protein] + ADP + H(+)</text>
        <dbReference type="Rhea" id="RHEA:46608"/>
        <dbReference type="Rhea" id="RHEA-COMP:11060"/>
        <dbReference type="Rhea" id="RHEA-COMP:11605"/>
        <dbReference type="ChEBI" id="CHEBI:15378"/>
        <dbReference type="ChEBI" id="CHEBI:30013"/>
        <dbReference type="ChEBI" id="CHEBI:30616"/>
        <dbReference type="ChEBI" id="CHEBI:61977"/>
        <dbReference type="ChEBI" id="CHEBI:456216"/>
        <dbReference type="EC" id="2.7.11.1"/>
    </reaction>
</comment>
<proteinExistence type="predicted"/>